<dbReference type="EMBL" id="VCDI01000009">
    <property type="protein sequence ID" value="TLU70958.1"/>
    <property type="molecule type" value="Genomic_DNA"/>
</dbReference>
<accession>A0A5R9J9Q6</accession>
<dbReference type="SUPFAM" id="SSF52096">
    <property type="entry name" value="ClpP/crotonase"/>
    <property type="match status" value="1"/>
</dbReference>
<dbReference type="Proteomes" id="UP000305654">
    <property type="component" value="Unassembled WGS sequence"/>
</dbReference>
<proteinExistence type="predicted"/>
<comment type="caution">
    <text evidence="1">The sequence shown here is derived from an EMBL/GenBank/DDBJ whole genome shotgun (WGS) entry which is preliminary data.</text>
</comment>
<protein>
    <submittedName>
        <fullName evidence="1">Biotin-independent malonate decarboxylase subunit gamma</fullName>
    </submittedName>
</protein>
<organism evidence="1 2">
    <name type="scientific">Lichenicoccus roseus</name>
    <dbReference type="NCBI Taxonomy" id="2683649"/>
    <lineage>
        <taxon>Bacteria</taxon>
        <taxon>Pseudomonadati</taxon>
        <taxon>Pseudomonadota</taxon>
        <taxon>Alphaproteobacteria</taxon>
        <taxon>Acetobacterales</taxon>
        <taxon>Acetobacteraceae</taxon>
        <taxon>Lichenicoccus</taxon>
    </lineage>
</organism>
<dbReference type="OrthoDB" id="5984377at2"/>
<keyword evidence="2" id="KW-1185">Reference proteome</keyword>
<name>A0A5R9J9Q6_9PROT</name>
<gene>
    <name evidence="1" type="ORF">FE263_19055</name>
</gene>
<dbReference type="Gene3D" id="3.90.226.10">
    <property type="entry name" value="2-enoyl-CoA Hydratase, Chain A, domain 1"/>
    <property type="match status" value="1"/>
</dbReference>
<dbReference type="Pfam" id="PF06833">
    <property type="entry name" value="MdcE"/>
    <property type="match status" value="1"/>
</dbReference>
<reference evidence="1 2" key="1">
    <citation type="submission" date="2019-05" db="EMBL/GenBank/DDBJ databases">
        <authorList>
            <person name="Pankratov T."/>
            <person name="Grouzdev D."/>
        </authorList>
    </citation>
    <scope>NUCLEOTIDE SEQUENCE [LARGE SCALE GENOMIC DNA]</scope>
    <source>
        <strain evidence="1 2">KEBCLARHB70R</strain>
    </source>
</reference>
<evidence type="ECO:0000313" key="2">
    <source>
        <dbReference type="Proteomes" id="UP000305654"/>
    </source>
</evidence>
<dbReference type="InterPro" id="IPR029045">
    <property type="entry name" value="ClpP/crotonase-like_dom_sf"/>
</dbReference>
<evidence type="ECO:0000313" key="1">
    <source>
        <dbReference type="EMBL" id="TLU70958.1"/>
    </source>
</evidence>
<dbReference type="AlphaFoldDB" id="A0A5R9J9Q6"/>
<sequence length="244" mass="25035">MTLDELLPALFPSGHDVRPGPHDTVAGTARLAGGGEARVLGIAGGVPLGIESALELAGGVLALAAHPGRTPLVLLVDTASQRMARRDELLGLNEYLAHLAKSLHLAAGAGHRTVSILYGPAAAGAFIATALATQAMVAVPGASPSVMDLPSIARVTKLELETLQRMAETTPIFAPGIEALTRTGAVSQSWTEPSLFAAQLQELLEQPATKGDDRGRLGAERGGRRVSARVAGLVLAQARSQASS</sequence>
<dbReference type="RefSeq" id="WP_138327628.1">
    <property type="nucleotide sequence ID" value="NZ_VCDI01000009.1"/>
</dbReference>